<accession>A0ABQ5IDM5</accession>
<keyword evidence="2" id="KW-1185">Reference proteome</keyword>
<proteinExistence type="predicted"/>
<organism evidence="1 2">
    <name type="scientific">Tanacetum coccineum</name>
    <dbReference type="NCBI Taxonomy" id="301880"/>
    <lineage>
        <taxon>Eukaryota</taxon>
        <taxon>Viridiplantae</taxon>
        <taxon>Streptophyta</taxon>
        <taxon>Embryophyta</taxon>
        <taxon>Tracheophyta</taxon>
        <taxon>Spermatophyta</taxon>
        <taxon>Magnoliopsida</taxon>
        <taxon>eudicotyledons</taxon>
        <taxon>Gunneridae</taxon>
        <taxon>Pentapetalae</taxon>
        <taxon>asterids</taxon>
        <taxon>campanulids</taxon>
        <taxon>Asterales</taxon>
        <taxon>Asteraceae</taxon>
        <taxon>Asteroideae</taxon>
        <taxon>Anthemideae</taxon>
        <taxon>Anthemidinae</taxon>
        <taxon>Tanacetum</taxon>
    </lineage>
</organism>
<dbReference type="EMBL" id="BQNB010020617">
    <property type="protein sequence ID" value="GJT97826.1"/>
    <property type="molecule type" value="Genomic_DNA"/>
</dbReference>
<name>A0ABQ5IDM5_9ASTR</name>
<gene>
    <name evidence="1" type="ORF">Tco_1093344</name>
</gene>
<reference evidence="1" key="1">
    <citation type="journal article" date="2022" name="Int. J. Mol. Sci.">
        <title>Draft Genome of Tanacetum Coccineum: Genomic Comparison of Closely Related Tanacetum-Family Plants.</title>
        <authorList>
            <person name="Yamashiro T."/>
            <person name="Shiraishi A."/>
            <person name="Nakayama K."/>
            <person name="Satake H."/>
        </authorList>
    </citation>
    <scope>NUCLEOTIDE SEQUENCE</scope>
</reference>
<reference evidence="1" key="2">
    <citation type="submission" date="2022-01" db="EMBL/GenBank/DDBJ databases">
        <authorList>
            <person name="Yamashiro T."/>
            <person name="Shiraishi A."/>
            <person name="Satake H."/>
            <person name="Nakayama K."/>
        </authorList>
    </citation>
    <scope>NUCLEOTIDE SEQUENCE</scope>
</reference>
<comment type="caution">
    <text evidence="1">The sequence shown here is derived from an EMBL/GenBank/DDBJ whole genome shotgun (WGS) entry which is preliminary data.</text>
</comment>
<evidence type="ECO:0000313" key="2">
    <source>
        <dbReference type="Proteomes" id="UP001151760"/>
    </source>
</evidence>
<dbReference type="Proteomes" id="UP001151760">
    <property type="component" value="Unassembled WGS sequence"/>
</dbReference>
<evidence type="ECO:0000313" key="1">
    <source>
        <dbReference type="EMBL" id="GJT97826.1"/>
    </source>
</evidence>
<sequence>MEVEPLYHTKLEDLGLNTCSHDLFPSSREFSPTFILVQGKPQPLPNFLSLDVDLGGKRGTDPPINPYRNNKWELACRNFLKKRKTFFFTDPGDGVKINPDGVARLYLTRRSLEVLRKFHWKTLGGRSNQLSHVSSPLLSKPVEY</sequence>
<protein>
    <submittedName>
        <fullName evidence="1">Uncharacterized protein</fullName>
    </submittedName>
</protein>